<evidence type="ECO:0000313" key="2">
    <source>
        <dbReference type="EMBL" id="MQW69858.1"/>
    </source>
</evidence>
<protein>
    <submittedName>
        <fullName evidence="2">Glycosyltransferase</fullName>
    </submittedName>
</protein>
<proteinExistence type="predicted"/>
<comment type="caution">
    <text evidence="2">The sequence shown here is derived from an EMBL/GenBank/DDBJ whole genome shotgun (WGS) entry which is preliminary data.</text>
</comment>
<organism evidence="2">
    <name type="scientific">Sinorhizobium medicae</name>
    <dbReference type="NCBI Taxonomy" id="110321"/>
    <lineage>
        <taxon>Bacteria</taxon>
        <taxon>Pseudomonadati</taxon>
        <taxon>Pseudomonadota</taxon>
        <taxon>Alphaproteobacteria</taxon>
        <taxon>Hyphomicrobiales</taxon>
        <taxon>Rhizobiaceae</taxon>
        <taxon>Sinorhizobium/Ensifer group</taxon>
        <taxon>Sinorhizobium</taxon>
    </lineage>
</organism>
<dbReference type="Pfam" id="PF00535">
    <property type="entry name" value="Glycos_transf_2"/>
    <property type="match status" value="1"/>
</dbReference>
<dbReference type="InterPro" id="IPR001173">
    <property type="entry name" value="Glyco_trans_2-like"/>
</dbReference>
<dbReference type="PANTHER" id="PTHR43685:SF2">
    <property type="entry name" value="GLYCOSYLTRANSFERASE 2-LIKE DOMAIN-CONTAINING PROTEIN"/>
    <property type="match status" value="1"/>
</dbReference>
<reference evidence="2" key="1">
    <citation type="journal article" date="2013" name="Genome Biol.">
        <title>Comparative genomics of the core and accessory genomes of 48 Sinorhizobium strains comprising five genospecies.</title>
        <authorList>
            <person name="Sugawara M."/>
            <person name="Epstein B."/>
            <person name="Badgley B.D."/>
            <person name="Unno T."/>
            <person name="Xu L."/>
            <person name="Reese J."/>
            <person name="Gyaneshwar P."/>
            <person name="Denny R."/>
            <person name="Mudge J."/>
            <person name="Bharti A.K."/>
            <person name="Farmer A.D."/>
            <person name="May G.D."/>
            <person name="Woodward J.E."/>
            <person name="Medigue C."/>
            <person name="Vallenet D."/>
            <person name="Lajus A."/>
            <person name="Rouy Z."/>
            <person name="Martinez-Vaz B."/>
            <person name="Tiffin P."/>
            <person name="Young N.D."/>
            <person name="Sadowsky M.J."/>
        </authorList>
    </citation>
    <scope>NUCLEOTIDE SEQUENCE</scope>
    <source>
        <strain evidence="2">M1</strain>
    </source>
</reference>
<dbReference type="RefSeq" id="WP_024325126.1">
    <property type="nucleotide sequence ID" value="NZ_ATYC01000008.1"/>
</dbReference>
<sequence length="471" mass="51982">MHIGKRVRFAYLLSSKRFAEALATVGEKDLSTARNAVWALFKLGCYRSAIALNRNPRTGREALALGTSLAACGDILGGCQVIRDAYSEGLLNSKLLNETACAIAQYSPTAALGLIERSPSAKPELLTALLVAHDRIDEAIVVVKKTLAENHGAVDPDIFLLKANLTADYALSLELMNEYLAAYGLSPVGTKDDLEAPSAANLTSTIKAGSIRGPLVTVTMPAYNTAKRIGASIESLLAQSYRDIEVLVVDDGSTDETVGIIRALAVRDSRVRLIERSENGGPYAARNMALANARGDFVTCHDSDDWAHPEKIHKQTAPLLRDPSLIFTLSNWARIQDDGLFYARQVYPLTRLNPASPLFRRTEVIDRAGFYDNVRTGADSEYIARLKLIFGRRGWRKLSEPLAFGAHRPNSLMTDSATGSARGKAMNVQRLEYWETWMNRHVNALRNRQSLYRPFETFNEDERLRAPSARE</sequence>
<accession>A0A6G1WJF1</accession>
<dbReference type="Gene3D" id="3.90.550.10">
    <property type="entry name" value="Spore Coat Polysaccharide Biosynthesis Protein SpsA, Chain A"/>
    <property type="match status" value="1"/>
</dbReference>
<dbReference type="InterPro" id="IPR050834">
    <property type="entry name" value="Glycosyltransf_2"/>
</dbReference>
<evidence type="ECO:0000259" key="1">
    <source>
        <dbReference type="Pfam" id="PF00535"/>
    </source>
</evidence>
<dbReference type="SUPFAM" id="SSF53448">
    <property type="entry name" value="Nucleotide-diphospho-sugar transferases"/>
    <property type="match status" value="1"/>
</dbReference>
<name>A0A6G1WJF1_9HYPH</name>
<gene>
    <name evidence="2" type="ORF">GHJ91_12020</name>
</gene>
<dbReference type="PANTHER" id="PTHR43685">
    <property type="entry name" value="GLYCOSYLTRANSFERASE"/>
    <property type="match status" value="1"/>
</dbReference>
<dbReference type="InterPro" id="IPR029044">
    <property type="entry name" value="Nucleotide-diphossugar_trans"/>
</dbReference>
<dbReference type="EMBL" id="WISB01000087">
    <property type="protein sequence ID" value="MQW69858.1"/>
    <property type="molecule type" value="Genomic_DNA"/>
</dbReference>
<dbReference type="CDD" id="cd00761">
    <property type="entry name" value="Glyco_tranf_GTA_type"/>
    <property type="match status" value="1"/>
</dbReference>
<feature type="domain" description="Glycosyltransferase 2-like" evidence="1">
    <location>
        <begin position="217"/>
        <end position="347"/>
    </location>
</feature>
<dbReference type="GO" id="GO:0016740">
    <property type="term" value="F:transferase activity"/>
    <property type="evidence" value="ECO:0007669"/>
    <property type="project" value="UniProtKB-KW"/>
</dbReference>
<keyword evidence="2" id="KW-0808">Transferase</keyword>
<dbReference type="AlphaFoldDB" id="A0A6G1WJF1"/>